<dbReference type="Proteomes" id="UP001165960">
    <property type="component" value="Unassembled WGS sequence"/>
</dbReference>
<reference evidence="1" key="1">
    <citation type="submission" date="2022-04" db="EMBL/GenBank/DDBJ databases">
        <title>Genome of the entomopathogenic fungus Entomophthora muscae.</title>
        <authorList>
            <person name="Elya C."/>
            <person name="Lovett B.R."/>
            <person name="Lee E."/>
            <person name="Macias A.M."/>
            <person name="Hajek A.E."/>
            <person name="De Bivort B.L."/>
            <person name="Kasson M.T."/>
            <person name="De Fine Licht H.H."/>
            <person name="Stajich J.E."/>
        </authorList>
    </citation>
    <scope>NUCLEOTIDE SEQUENCE</scope>
    <source>
        <strain evidence="1">Berkeley</strain>
    </source>
</reference>
<evidence type="ECO:0000313" key="2">
    <source>
        <dbReference type="Proteomes" id="UP001165960"/>
    </source>
</evidence>
<keyword evidence="1" id="KW-0808">Transferase</keyword>
<organism evidence="1 2">
    <name type="scientific">Entomophthora muscae</name>
    <dbReference type="NCBI Taxonomy" id="34485"/>
    <lineage>
        <taxon>Eukaryota</taxon>
        <taxon>Fungi</taxon>
        <taxon>Fungi incertae sedis</taxon>
        <taxon>Zoopagomycota</taxon>
        <taxon>Entomophthoromycotina</taxon>
        <taxon>Entomophthoromycetes</taxon>
        <taxon>Entomophthorales</taxon>
        <taxon>Entomophthoraceae</taxon>
        <taxon>Entomophthora</taxon>
    </lineage>
</organism>
<keyword evidence="1" id="KW-0012">Acyltransferase</keyword>
<dbReference type="EMBL" id="QTSX02005696">
    <property type="protein sequence ID" value="KAJ9059096.1"/>
    <property type="molecule type" value="Genomic_DNA"/>
</dbReference>
<keyword evidence="2" id="KW-1185">Reference proteome</keyword>
<evidence type="ECO:0000313" key="1">
    <source>
        <dbReference type="EMBL" id="KAJ9059096.1"/>
    </source>
</evidence>
<gene>
    <name evidence="1" type="primary">ATG10</name>
    <name evidence="1" type="ORF">DSO57_1005896</name>
</gene>
<comment type="caution">
    <text evidence="1">The sequence shown here is derived from an EMBL/GenBank/DDBJ whole genome shotgun (WGS) entry which is preliminary data.</text>
</comment>
<sequence>MTSSLLWSRPPHVTKNEFIAALTAFQRKSELINDNWNLEGGGIQAPYIIKKDVLHNLTSQDPERKWCRIDYHVVYSASYQMPVLYFIAYWPDGLTLALEETYYVFSQLSSVTPEHLASIKETPFGGSISQNDHPNLGVPYYYLHPCNSASLLSLVFGLECTGCSNSLERARCPKLSDFIPAFLSFFGPPIGLELEQAYFEAAMSNQ</sequence>
<proteinExistence type="predicted"/>
<protein>
    <submittedName>
        <fullName evidence="1">E2-like conjugating enzyme atg10</fullName>
        <ecNumber evidence="1">2.3.1.9</ecNumber>
    </submittedName>
</protein>
<dbReference type="EC" id="2.3.1.9" evidence="1"/>
<accession>A0ACC2S9X8</accession>
<name>A0ACC2S9X8_9FUNG</name>